<keyword evidence="1" id="KW-1133">Transmembrane helix</keyword>
<dbReference type="Proteomes" id="UP000177955">
    <property type="component" value="Unassembled WGS sequence"/>
</dbReference>
<evidence type="ECO:0000313" key="3">
    <source>
        <dbReference type="Proteomes" id="UP000177955"/>
    </source>
</evidence>
<proteinExistence type="predicted"/>
<keyword evidence="1" id="KW-0472">Membrane</keyword>
<feature type="transmembrane region" description="Helical" evidence="1">
    <location>
        <begin position="48"/>
        <end position="70"/>
    </location>
</feature>
<name>A0A1F4W467_UNCKA</name>
<feature type="transmembrane region" description="Helical" evidence="1">
    <location>
        <begin position="18"/>
        <end position="36"/>
    </location>
</feature>
<comment type="caution">
    <text evidence="2">The sequence shown here is derived from an EMBL/GenBank/DDBJ whole genome shotgun (WGS) entry which is preliminary data.</text>
</comment>
<accession>A0A1F4W467</accession>
<dbReference type="EMBL" id="MEVV01000001">
    <property type="protein sequence ID" value="OGC64140.1"/>
    <property type="molecule type" value="Genomic_DNA"/>
</dbReference>
<evidence type="ECO:0008006" key="4">
    <source>
        <dbReference type="Google" id="ProtNLM"/>
    </source>
</evidence>
<evidence type="ECO:0000256" key="1">
    <source>
        <dbReference type="SAM" id="Phobius"/>
    </source>
</evidence>
<evidence type="ECO:0000313" key="2">
    <source>
        <dbReference type="EMBL" id="OGC64140.1"/>
    </source>
</evidence>
<protein>
    <recommendedName>
        <fullName evidence="4">YggT family protein</fullName>
    </recommendedName>
</protein>
<dbReference type="AlphaFoldDB" id="A0A1F4W467"/>
<reference evidence="2 3" key="1">
    <citation type="journal article" date="2016" name="Nat. Commun.">
        <title>Thousands of microbial genomes shed light on interconnected biogeochemical processes in an aquifer system.</title>
        <authorList>
            <person name="Anantharaman K."/>
            <person name="Brown C.T."/>
            <person name="Hug L.A."/>
            <person name="Sharon I."/>
            <person name="Castelle C.J."/>
            <person name="Probst A.J."/>
            <person name="Thomas B.C."/>
            <person name="Singh A."/>
            <person name="Wilkins M.J."/>
            <person name="Karaoz U."/>
            <person name="Brodie E.L."/>
            <person name="Williams K.H."/>
            <person name="Hubbard S.S."/>
            <person name="Banfield J.F."/>
        </authorList>
    </citation>
    <scope>NUCLEOTIDE SEQUENCE [LARGE SCALE GENOMIC DNA]</scope>
</reference>
<keyword evidence="1" id="KW-0812">Transmembrane</keyword>
<sequence length="112" mass="12265">MATQVQTSATKSQTSEYLIYYIFGALEILLAFRLVLKLMGAGTTSGFVRFIYGLTGFFILPFEGIFQRAVTEGIETASVLEPATIVAIIVYACLAWGIVKLVQIFSGEKRQG</sequence>
<organism evidence="2 3">
    <name type="scientific">candidate division WWE3 bacterium RIFOXYB1_FULL_42_27</name>
    <dbReference type="NCBI Taxonomy" id="1802638"/>
    <lineage>
        <taxon>Bacteria</taxon>
        <taxon>Katanobacteria</taxon>
    </lineage>
</organism>
<feature type="transmembrane region" description="Helical" evidence="1">
    <location>
        <begin position="82"/>
        <end position="102"/>
    </location>
</feature>
<gene>
    <name evidence="2" type="ORF">A2399_02200</name>
</gene>